<evidence type="ECO:0000313" key="1">
    <source>
        <dbReference type="EMBL" id="NHB89478.1"/>
    </source>
</evidence>
<dbReference type="RefSeq" id="WP_133813509.1">
    <property type="nucleotide sequence ID" value="NZ_CAWPIF010000045.1"/>
</dbReference>
<keyword evidence="2" id="KW-1185">Reference proteome</keyword>
<dbReference type="Proteomes" id="UP000697802">
    <property type="component" value="Unassembled WGS sequence"/>
</dbReference>
<organism evidence="1 2">
    <name type="scientific">Photorhabdus tasmaniensis</name>
    <dbReference type="NCBI Taxonomy" id="1004159"/>
    <lineage>
        <taxon>Bacteria</taxon>
        <taxon>Pseudomonadati</taxon>
        <taxon>Pseudomonadota</taxon>
        <taxon>Gammaproteobacteria</taxon>
        <taxon>Enterobacterales</taxon>
        <taxon>Morganellaceae</taxon>
        <taxon>Photorhabdus</taxon>
    </lineage>
</organism>
<accession>A0ABX0GJV3</accession>
<gene>
    <name evidence="1" type="ORF">C5471_17975</name>
</gene>
<proteinExistence type="predicted"/>
<reference evidence="1 2" key="1">
    <citation type="submission" date="2018-02" db="EMBL/GenBank/DDBJ databases">
        <authorList>
            <person name="Machado R.A."/>
        </authorList>
    </citation>
    <scope>NUCLEOTIDE SEQUENCE [LARGE SCALE GENOMIC DNA]</scope>
    <source>
        <strain evidence="1 2">T327</strain>
    </source>
</reference>
<comment type="caution">
    <text evidence="1">The sequence shown here is derived from an EMBL/GenBank/DDBJ whole genome shotgun (WGS) entry which is preliminary data.</text>
</comment>
<sequence length="99" mass="11394">MTLLYCCYTIGISKKCLAGAHEYDVAKIRKHCKEYWNTPLGLGADYIGLHIETIGEEIFIKDSQGRFYIEVPPRIDISEAEKTLNKWISQIEQKQNGKE</sequence>
<name>A0ABX0GJV3_9GAMM</name>
<evidence type="ECO:0000313" key="2">
    <source>
        <dbReference type="Proteomes" id="UP000697802"/>
    </source>
</evidence>
<dbReference type="EMBL" id="PUJU01000045">
    <property type="protein sequence ID" value="NHB89478.1"/>
    <property type="molecule type" value="Genomic_DNA"/>
</dbReference>
<protein>
    <submittedName>
        <fullName evidence="1">Uncharacterized protein</fullName>
    </submittedName>
</protein>